<evidence type="ECO:0000256" key="2">
    <source>
        <dbReference type="PROSITE-ProRule" id="PRU00335"/>
    </source>
</evidence>
<dbReference type="Gene3D" id="1.10.357.10">
    <property type="entry name" value="Tetracycline Repressor, domain 2"/>
    <property type="match status" value="1"/>
</dbReference>
<keyword evidence="1 2" id="KW-0238">DNA-binding</keyword>
<protein>
    <submittedName>
        <fullName evidence="4">TetR family HTH transcriptional regulator</fullName>
    </submittedName>
</protein>
<dbReference type="AlphaFoldDB" id="A0A0D6DUT7"/>
<dbReference type="Pfam" id="PF14278">
    <property type="entry name" value="TetR_C_8"/>
    <property type="match status" value="1"/>
</dbReference>
<proteinExistence type="predicted"/>
<dbReference type="PROSITE" id="PS50977">
    <property type="entry name" value="HTH_TETR_2"/>
    <property type="match status" value="1"/>
</dbReference>
<dbReference type="InterPro" id="IPR001647">
    <property type="entry name" value="HTH_TetR"/>
</dbReference>
<dbReference type="GO" id="GO:0003677">
    <property type="term" value="F:DNA binding"/>
    <property type="evidence" value="ECO:0007669"/>
    <property type="project" value="UniProtKB-UniRule"/>
</dbReference>
<feature type="DNA-binding region" description="H-T-H motif" evidence="2">
    <location>
        <begin position="34"/>
        <end position="53"/>
    </location>
</feature>
<evidence type="ECO:0000313" key="5">
    <source>
        <dbReference type="Proteomes" id="UP000033166"/>
    </source>
</evidence>
<sequence length="191" mass="22280">MILKKVDRRYVTTDKRIIEAFWDLLEEVGYQKVSVSAIVKHAAINRSTFYEHFLDKEDLMASIQTELIRQVIADLPEVTIYKLTDKSLIEARLNLLFKGIYDRKKPFKLLLSQQSDGLFVGRFASFSKQFLIDAKLIDAIDIPEDYVFSIFESMMFNLIKTWIERDFIETPEAFSKIVGRVTPKLMQLLIS</sequence>
<dbReference type="Pfam" id="PF00440">
    <property type="entry name" value="TetR_N"/>
    <property type="match status" value="1"/>
</dbReference>
<dbReference type="KEGG" id="lpk:LACPI_0343"/>
<dbReference type="PANTHER" id="PTHR43479">
    <property type="entry name" value="ACREF/ENVCD OPERON REPRESSOR-RELATED"/>
    <property type="match status" value="1"/>
</dbReference>
<dbReference type="PANTHER" id="PTHR43479:SF7">
    <property type="entry name" value="TETR-FAMILY TRANSCRIPTIONAL REGULATOR"/>
    <property type="match status" value="1"/>
</dbReference>
<evidence type="ECO:0000256" key="1">
    <source>
        <dbReference type="ARBA" id="ARBA00023125"/>
    </source>
</evidence>
<dbReference type="InterPro" id="IPR050624">
    <property type="entry name" value="HTH-type_Tx_Regulator"/>
</dbReference>
<dbReference type="EMBL" id="LN774769">
    <property type="protein sequence ID" value="CEN27543.1"/>
    <property type="molecule type" value="Genomic_DNA"/>
</dbReference>
<dbReference type="HOGENOM" id="CLU_087539_0_0_9"/>
<dbReference type="RefSeq" id="WP_047914810.1">
    <property type="nucleotide sequence ID" value="NZ_LN774769.1"/>
</dbReference>
<dbReference type="PRINTS" id="PR00455">
    <property type="entry name" value="HTHTETR"/>
</dbReference>
<reference evidence="5" key="1">
    <citation type="submission" date="2015-01" db="EMBL/GenBank/DDBJ databases">
        <authorList>
            <person name="Andreevskaya M."/>
        </authorList>
    </citation>
    <scope>NUCLEOTIDE SEQUENCE [LARGE SCALE GENOMIC DNA]</scope>
    <source>
        <strain evidence="5">MKFS47</strain>
    </source>
</reference>
<gene>
    <name evidence="4" type="ORF">LACPI_0343</name>
</gene>
<dbReference type="SUPFAM" id="SSF46689">
    <property type="entry name" value="Homeodomain-like"/>
    <property type="match status" value="1"/>
</dbReference>
<evidence type="ECO:0000259" key="3">
    <source>
        <dbReference type="PROSITE" id="PS50977"/>
    </source>
</evidence>
<accession>A0A0D6DUT7</accession>
<organism evidence="4 5">
    <name type="scientific">Pseudolactococcus piscium MKFS47</name>
    <dbReference type="NCBI Taxonomy" id="297352"/>
    <lineage>
        <taxon>Bacteria</taxon>
        <taxon>Bacillati</taxon>
        <taxon>Bacillota</taxon>
        <taxon>Bacilli</taxon>
        <taxon>Lactobacillales</taxon>
        <taxon>Streptococcaceae</taxon>
        <taxon>Pseudolactococcus</taxon>
    </lineage>
</organism>
<feature type="domain" description="HTH tetR-type" evidence="3">
    <location>
        <begin position="11"/>
        <end position="71"/>
    </location>
</feature>
<evidence type="ECO:0000313" key="4">
    <source>
        <dbReference type="EMBL" id="CEN27543.1"/>
    </source>
</evidence>
<name>A0A0D6DUT7_9LACT</name>
<dbReference type="InterPro" id="IPR009057">
    <property type="entry name" value="Homeodomain-like_sf"/>
</dbReference>
<dbReference type="Proteomes" id="UP000033166">
    <property type="component" value="Chromosome I"/>
</dbReference>
<dbReference type="InterPro" id="IPR039532">
    <property type="entry name" value="TetR_C_Firmicutes"/>
</dbReference>